<keyword evidence="1" id="KW-0812">Transmembrane</keyword>
<dbReference type="STRING" id="85681.V4UQS3"/>
<reference evidence="2 3" key="1">
    <citation type="submission" date="2013-10" db="EMBL/GenBank/DDBJ databases">
        <authorList>
            <consortium name="International Citrus Genome Consortium"/>
            <person name="Jenkins J."/>
            <person name="Schmutz J."/>
            <person name="Prochnik S."/>
            <person name="Rokhsar D."/>
            <person name="Gmitter F."/>
            <person name="Ollitrault P."/>
            <person name="Machado M."/>
            <person name="Talon M."/>
            <person name="Wincker P."/>
            <person name="Jaillon O."/>
            <person name="Morgante M."/>
        </authorList>
    </citation>
    <scope>NUCLEOTIDE SEQUENCE</scope>
    <source>
        <strain evidence="3">cv. Clemenules</strain>
    </source>
</reference>
<accession>V4UQS3</accession>
<keyword evidence="3" id="KW-1185">Reference proteome</keyword>
<gene>
    <name evidence="2" type="ORF">CICLE_v10011671mg</name>
</gene>
<dbReference type="InParanoid" id="V4UQS3"/>
<dbReference type="Gramene" id="ESR41874">
    <property type="protein sequence ID" value="ESR41874"/>
    <property type="gene ID" value="CICLE_v10011671mg"/>
</dbReference>
<protein>
    <submittedName>
        <fullName evidence="2">Uncharacterized protein</fullName>
    </submittedName>
</protein>
<evidence type="ECO:0000313" key="2">
    <source>
        <dbReference type="EMBL" id="ESR41874.1"/>
    </source>
</evidence>
<dbReference type="PANTHER" id="PTHR31170:SF9">
    <property type="entry name" value="PROTEIN, PUTATIVE (DUF247)-RELATED"/>
    <property type="match status" value="1"/>
</dbReference>
<dbReference type="FunCoup" id="V4UQS3">
    <property type="interactions" value="20"/>
</dbReference>
<dbReference type="OMA" id="NSHVSDY"/>
<organism evidence="2 3">
    <name type="scientific">Citrus clementina</name>
    <name type="common">Clementine</name>
    <name type="synonym">Citrus deliciosa x Citrus sinensis</name>
    <dbReference type="NCBI Taxonomy" id="85681"/>
    <lineage>
        <taxon>Eukaryota</taxon>
        <taxon>Viridiplantae</taxon>
        <taxon>Streptophyta</taxon>
        <taxon>Embryophyta</taxon>
        <taxon>Tracheophyta</taxon>
        <taxon>Spermatophyta</taxon>
        <taxon>Magnoliopsida</taxon>
        <taxon>eudicotyledons</taxon>
        <taxon>Gunneridae</taxon>
        <taxon>Pentapetalae</taxon>
        <taxon>rosids</taxon>
        <taxon>malvids</taxon>
        <taxon>Sapindales</taxon>
        <taxon>Rutaceae</taxon>
        <taxon>Aurantioideae</taxon>
        <taxon>Citrus</taxon>
    </lineage>
</organism>
<sequence length="462" mass="54491">MIDHEELKFDKISEYNKCRCCKSQDLKLFKMKSNNLIRFASIEEHKESKIGKDENLEPRPECCIYRVPKELRRVNEEAYTPKVISIGPLHYDNQEFAYMEEQKIRCKREFSRRITPEIWEELATFIQENEQRIRNCYEEITSSDLLKQLEFVTMILYDSVFILEHFLRFSERNSLRFKPRLEGYIALDLLMLENQLPYFVLQELFKIAFPETSASLLFISCAFFDINMPIDSSLNVLVPGDEVEIKHFTDLKRRVLMMTYIRRPLQSTSNPDIPCALKLQESGVKFKKVKRGGLLNIKYEKNKLRNIIPFLWLKSHKLHIPKVKIYDETESLLRNLMALEQCHYPEETYICDYINLMDSLINSEEDVNLFADAGIISSHVGDNVKVAKMFNNICLHISLDDNCYRDIFKELKKHYDNPWNHVVASLKRVYFNNLWRGTATFAAVLLLILTFIQTVCSILQVV</sequence>
<dbReference type="Pfam" id="PF03140">
    <property type="entry name" value="DUF247"/>
    <property type="match status" value="1"/>
</dbReference>
<dbReference type="KEGG" id="cic:CICLE_v10011671mg"/>
<dbReference type="PANTHER" id="PTHR31170">
    <property type="entry name" value="BNAC04G53230D PROTEIN"/>
    <property type="match status" value="1"/>
</dbReference>
<dbReference type="InterPro" id="IPR004158">
    <property type="entry name" value="DUF247_pln"/>
</dbReference>
<dbReference type="EMBL" id="KI536861">
    <property type="protein sequence ID" value="ESR41874.1"/>
    <property type="molecule type" value="Genomic_DNA"/>
</dbReference>
<proteinExistence type="predicted"/>
<dbReference type="Proteomes" id="UP000030687">
    <property type="component" value="Unassembled WGS sequence"/>
</dbReference>
<keyword evidence="1" id="KW-1133">Transmembrane helix</keyword>
<evidence type="ECO:0000313" key="3">
    <source>
        <dbReference type="Proteomes" id="UP000030687"/>
    </source>
</evidence>
<keyword evidence="1" id="KW-0472">Membrane</keyword>
<dbReference type="AlphaFoldDB" id="V4UQS3"/>
<name>V4UQS3_CITCL</name>
<feature type="transmembrane region" description="Helical" evidence="1">
    <location>
        <begin position="434"/>
        <end position="459"/>
    </location>
</feature>
<evidence type="ECO:0000256" key="1">
    <source>
        <dbReference type="SAM" id="Phobius"/>
    </source>
</evidence>